<dbReference type="Proteomes" id="UP000735874">
    <property type="component" value="Unassembled WGS sequence"/>
</dbReference>
<feature type="non-terminal residue" evidence="1">
    <location>
        <position position="42"/>
    </location>
</feature>
<name>A0A8T0XWW1_9STRA</name>
<dbReference type="AlphaFoldDB" id="A0A8T0XWW1"/>
<organism evidence="1 3">
    <name type="scientific">Phytophthora cactorum</name>
    <dbReference type="NCBI Taxonomy" id="29920"/>
    <lineage>
        <taxon>Eukaryota</taxon>
        <taxon>Sar</taxon>
        <taxon>Stramenopiles</taxon>
        <taxon>Oomycota</taxon>
        <taxon>Peronosporomycetes</taxon>
        <taxon>Peronosporales</taxon>
        <taxon>Peronosporaceae</taxon>
        <taxon>Phytophthora</taxon>
    </lineage>
</organism>
<sequence>MAFNNNESATNAAVVVAPYLAAVSVVDKAKLKLQASIVSTLT</sequence>
<reference evidence="1" key="1">
    <citation type="submission" date="2018-10" db="EMBL/GenBank/DDBJ databases">
        <title>Effector identification in a new, highly contiguous assembly of the strawberry crown rot pathogen Phytophthora cactorum.</title>
        <authorList>
            <person name="Armitage A.D."/>
            <person name="Nellist C.F."/>
            <person name="Bates H."/>
            <person name="Vickerstaff R.J."/>
            <person name="Harrison R.J."/>
        </authorList>
    </citation>
    <scope>NUCLEOTIDE SEQUENCE</scope>
    <source>
        <strain evidence="1">15-7</strain>
        <strain evidence="2">P421</strain>
    </source>
</reference>
<dbReference type="EMBL" id="RCMG01001768">
    <property type="protein sequence ID" value="KAG2820308.1"/>
    <property type="molecule type" value="Genomic_DNA"/>
</dbReference>
<accession>A0A8T0XWW1</accession>
<evidence type="ECO:0000313" key="1">
    <source>
        <dbReference type="EMBL" id="KAG2820308.1"/>
    </source>
</evidence>
<dbReference type="EMBL" id="RCMV01001998">
    <property type="protein sequence ID" value="KAG3205083.1"/>
    <property type="molecule type" value="Genomic_DNA"/>
</dbReference>
<dbReference type="Proteomes" id="UP000760860">
    <property type="component" value="Unassembled WGS sequence"/>
</dbReference>
<evidence type="ECO:0000313" key="3">
    <source>
        <dbReference type="Proteomes" id="UP000735874"/>
    </source>
</evidence>
<proteinExistence type="predicted"/>
<gene>
    <name evidence="1" type="ORF">PC113_g22622</name>
    <name evidence="2" type="ORF">PC129_g22240</name>
</gene>
<comment type="caution">
    <text evidence="1">The sequence shown here is derived from an EMBL/GenBank/DDBJ whole genome shotgun (WGS) entry which is preliminary data.</text>
</comment>
<evidence type="ECO:0000313" key="2">
    <source>
        <dbReference type="EMBL" id="KAG3205083.1"/>
    </source>
</evidence>
<protein>
    <submittedName>
        <fullName evidence="1">Uncharacterized protein</fullName>
    </submittedName>
</protein>